<sequence>MIDSMKNIKELLAHLPYRANFYDDNLNLIYSNNRSDGSFFPENEIEKLPEWIWQNLHQAPEKVLHLQIPTDSFDTILMQTYQLILDTSGQSLGVITYIQDLKPLLSSYLKETGQAIVAWSDTTSGPSIGNDLWE</sequence>
<comment type="caution">
    <text evidence="1">The sequence shown here is derived from an EMBL/GenBank/DDBJ whole genome shotgun (WGS) entry which is preliminary data.</text>
</comment>
<organism evidence="1 2">
    <name type="scientific">Streptococcus gallolyticus</name>
    <dbReference type="NCBI Taxonomy" id="315405"/>
    <lineage>
        <taxon>Bacteria</taxon>
        <taxon>Bacillati</taxon>
        <taxon>Bacillota</taxon>
        <taxon>Bacilli</taxon>
        <taxon>Lactobacillales</taxon>
        <taxon>Streptococcaceae</taxon>
        <taxon>Streptococcus</taxon>
    </lineage>
</organism>
<evidence type="ECO:0000313" key="2">
    <source>
        <dbReference type="Proteomes" id="UP000700800"/>
    </source>
</evidence>
<protein>
    <submittedName>
        <fullName evidence="1">Sodium transporter</fullName>
    </submittedName>
</protein>
<dbReference type="EMBL" id="SVAF01000004">
    <property type="protein sequence ID" value="MBE6164141.1"/>
    <property type="molecule type" value="Genomic_DNA"/>
</dbReference>
<evidence type="ECO:0000313" key="1">
    <source>
        <dbReference type="EMBL" id="MBE6164141.1"/>
    </source>
</evidence>
<dbReference type="AlphaFoldDB" id="A0A927XGW4"/>
<accession>A0A927XGW4</accession>
<gene>
    <name evidence="1" type="ORF">E7156_02265</name>
</gene>
<dbReference type="Proteomes" id="UP000700800">
    <property type="component" value="Unassembled WGS sequence"/>
</dbReference>
<proteinExistence type="predicted"/>
<name>A0A927XGW4_9STRE</name>
<reference evidence="1" key="1">
    <citation type="submission" date="2019-04" db="EMBL/GenBank/DDBJ databases">
        <title>Evolution of Biomass-Degrading Anaerobic Consortia Revealed by Metagenomics.</title>
        <authorList>
            <person name="Peng X."/>
        </authorList>
    </citation>
    <scope>NUCLEOTIDE SEQUENCE</scope>
    <source>
        <strain evidence="1">SIG195</strain>
    </source>
</reference>